<dbReference type="Proteomes" id="UP000243904">
    <property type="component" value="Chromosome I"/>
</dbReference>
<sequence length="62" mass="6943">MRFILVNGRTPRPRSVCVMCDQPVGVNYLREIGTQLIYCDHNCYAGHCQSAVLLLESQSKAS</sequence>
<reference evidence="2" key="1">
    <citation type="submission" date="2016-10" db="EMBL/GenBank/DDBJ databases">
        <authorList>
            <person name="Varghese N."/>
            <person name="Submissions S."/>
        </authorList>
    </citation>
    <scope>NUCLEOTIDE SEQUENCE [LARGE SCALE GENOMIC DNA]</scope>
    <source>
        <strain evidence="2">GAS369</strain>
    </source>
</reference>
<evidence type="ECO:0000313" key="1">
    <source>
        <dbReference type="EMBL" id="SDT50012.1"/>
    </source>
</evidence>
<evidence type="ECO:0000313" key="2">
    <source>
        <dbReference type="Proteomes" id="UP000243904"/>
    </source>
</evidence>
<dbReference type="AlphaFoldDB" id="A0A1H2AW24"/>
<dbReference type="EMBL" id="LT629750">
    <property type="protein sequence ID" value="SDT50012.1"/>
    <property type="molecule type" value="Genomic_DNA"/>
</dbReference>
<gene>
    <name evidence="1" type="ORF">SAMN05444158_6526</name>
</gene>
<organism evidence="1 2">
    <name type="scientific">Bradyrhizobium canariense</name>
    <dbReference type="NCBI Taxonomy" id="255045"/>
    <lineage>
        <taxon>Bacteria</taxon>
        <taxon>Pseudomonadati</taxon>
        <taxon>Pseudomonadota</taxon>
        <taxon>Alphaproteobacteria</taxon>
        <taxon>Hyphomicrobiales</taxon>
        <taxon>Nitrobacteraceae</taxon>
        <taxon>Bradyrhizobium</taxon>
    </lineage>
</organism>
<accession>A0A1H2AW24</accession>
<keyword evidence="2" id="KW-1185">Reference proteome</keyword>
<name>A0A1H2AW24_9BRAD</name>
<proteinExistence type="predicted"/>
<protein>
    <submittedName>
        <fullName evidence="1">Uncharacterized protein</fullName>
    </submittedName>
</protein>